<dbReference type="Proteomes" id="UP001219518">
    <property type="component" value="Unassembled WGS sequence"/>
</dbReference>
<feature type="transmembrane region" description="Helical" evidence="1">
    <location>
        <begin position="523"/>
        <end position="543"/>
    </location>
</feature>
<feature type="transmembrane region" description="Helical" evidence="1">
    <location>
        <begin position="433"/>
        <end position="453"/>
    </location>
</feature>
<feature type="transmembrane region" description="Helical" evidence="1">
    <location>
        <begin position="254"/>
        <end position="272"/>
    </location>
</feature>
<keyword evidence="2" id="KW-0675">Receptor</keyword>
<sequence length="738" mass="78001">MGAATRRSGASGASGAPDSATRALTLAEEMKPVLLVMRGLNIMPIRFLAGGRVAPVRARSPLAALMAALWLVTVADALVELRERVDLLRGVTEFSDAVFQAFFLMLVHHHFLAPALHWRAGSDFAGYLANWDHFQESFLSTTGAPLRVGVRSLASHKGAAAVVVPVVLAVAVSSGFDSNWHNTPLGLHAASFHAVIPSFWDVLGSAVVNASDALSRRLAEEVSAAAGALEPSRVRAYRDLWLELRDLAESATQAWGACTIHYLLCCVSAVLLNGFGLMAEVTQVGACTIHYLLCCVSAVLLNGFGLMAEVTQVGACTIHYLLCCVSAVLLNGFGLMAEVTQVGACTIHYLLCCVSAVLLNGFGLMAEVTQVGACTIHYLLCCVSAVLLNGFGLMAEVTQVGACTIHYLLCCVSAVLLNGFGLMAEVTQVGACTIHYLLCCVSAVLLNGFGLMAEVTQVGACTIHYLLCCVSAVLLNGFGLMAEVTQVGACTIHYLLCCVSAVLLNGFGLMAEVTQVGACTIHYLLCCVSAVLLNGFGLMAEVTQVGACTIHYLLCCVSAVLLNGFGLMAEVTQVGACTIHYLLCCVSAVLLNGFGLMAEVTQGADANLWASLAMLLITVDSLWHTAVVCGAGHRMAVSVGGGARDVLLGMSTSAPGPRPAARQAAHHRRSPSLTQLQTEVESFLRVIKMPMCISLNGFITLRLTLIVTIVDRLVTYLCVLLQFTINFRFSNKDRNPAS</sequence>
<feature type="transmembrane region" description="Helical" evidence="1">
    <location>
        <begin position="713"/>
        <end position="729"/>
    </location>
</feature>
<reference evidence="2" key="2">
    <citation type="journal article" date="2023" name="BMC Genomics">
        <title>Pest status, molecular evolution, and epigenetic factors derived from the genome assembly of Frankliniella fusca, a thysanopteran phytovirus vector.</title>
        <authorList>
            <person name="Catto M.A."/>
            <person name="Labadie P.E."/>
            <person name="Jacobson A.L."/>
            <person name="Kennedy G.G."/>
            <person name="Srinivasan R."/>
            <person name="Hunt B.G."/>
        </authorList>
    </citation>
    <scope>NUCLEOTIDE SEQUENCE</scope>
    <source>
        <strain evidence="2">PL_HMW_Pooled</strain>
    </source>
</reference>
<keyword evidence="3" id="KW-1185">Reference proteome</keyword>
<feature type="transmembrane region" description="Helical" evidence="1">
    <location>
        <begin position="465"/>
        <end position="485"/>
    </location>
</feature>
<gene>
    <name evidence="2" type="ORF">KUF71_023050</name>
</gene>
<feature type="transmembrane region" description="Helical" evidence="1">
    <location>
        <begin position="349"/>
        <end position="369"/>
    </location>
</feature>
<feature type="transmembrane region" description="Helical" evidence="1">
    <location>
        <begin position="491"/>
        <end position="511"/>
    </location>
</feature>
<feature type="transmembrane region" description="Helical" evidence="1">
    <location>
        <begin position="549"/>
        <end position="567"/>
    </location>
</feature>
<keyword evidence="1" id="KW-0472">Membrane</keyword>
<name>A0AAE1LBK4_9NEOP</name>
<comment type="caution">
    <text evidence="2">The sequence shown here is derived from an EMBL/GenBank/DDBJ whole genome shotgun (WGS) entry which is preliminary data.</text>
</comment>
<feature type="transmembrane region" description="Helical" evidence="1">
    <location>
        <begin position="284"/>
        <end position="306"/>
    </location>
</feature>
<dbReference type="AlphaFoldDB" id="A0AAE1LBK4"/>
<dbReference type="EMBL" id="JAHWGI010000331">
    <property type="protein sequence ID" value="KAK3913593.1"/>
    <property type="molecule type" value="Genomic_DNA"/>
</dbReference>
<accession>A0AAE1LBK4</accession>
<feature type="transmembrane region" description="Helical" evidence="1">
    <location>
        <begin position="579"/>
        <end position="597"/>
    </location>
</feature>
<feature type="transmembrane region" description="Helical" evidence="1">
    <location>
        <begin position="318"/>
        <end position="337"/>
    </location>
</feature>
<keyword evidence="1" id="KW-0812">Transmembrane</keyword>
<protein>
    <submittedName>
        <fullName evidence="2">Gustatory and odorant receptor 22</fullName>
    </submittedName>
</protein>
<evidence type="ECO:0000313" key="3">
    <source>
        <dbReference type="Proteomes" id="UP001219518"/>
    </source>
</evidence>
<evidence type="ECO:0000256" key="1">
    <source>
        <dbReference type="SAM" id="Phobius"/>
    </source>
</evidence>
<feature type="transmembrane region" description="Helical" evidence="1">
    <location>
        <begin position="407"/>
        <end position="427"/>
    </location>
</feature>
<evidence type="ECO:0000313" key="2">
    <source>
        <dbReference type="EMBL" id="KAK3913593.1"/>
    </source>
</evidence>
<feature type="transmembrane region" description="Helical" evidence="1">
    <location>
        <begin position="609"/>
        <end position="629"/>
    </location>
</feature>
<reference evidence="2" key="1">
    <citation type="submission" date="2021-07" db="EMBL/GenBank/DDBJ databases">
        <authorList>
            <person name="Catto M.A."/>
            <person name="Jacobson A."/>
            <person name="Kennedy G."/>
            <person name="Labadie P."/>
            <person name="Hunt B.G."/>
            <person name="Srinivasan R."/>
        </authorList>
    </citation>
    <scope>NUCLEOTIDE SEQUENCE</scope>
    <source>
        <strain evidence="2">PL_HMW_Pooled</strain>
        <tissue evidence="2">Head</tissue>
    </source>
</reference>
<keyword evidence="1" id="KW-1133">Transmembrane helix</keyword>
<feature type="transmembrane region" description="Helical" evidence="1">
    <location>
        <begin position="375"/>
        <end position="395"/>
    </location>
</feature>
<proteinExistence type="predicted"/>
<organism evidence="2 3">
    <name type="scientific">Frankliniella fusca</name>
    <dbReference type="NCBI Taxonomy" id="407009"/>
    <lineage>
        <taxon>Eukaryota</taxon>
        <taxon>Metazoa</taxon>
        <taxon>Ecdysozoa</taxon>
        <taxon>Arthropoda</taxon>
        <taxon>Hexapoda</taxon>
        <taxon>Insecta</taxon>
        <taxon>Pterygota</taxon>
        <taxon>Neoptera</taxon>
        <taxon>Paraneoptera</taxon>
        <taxon>Thysanoptera</taxon>
        <taxon>Terebrantia</taxon>
        <taxon>Thripoidea</taxon>
        <taxon>Thripidae</taxon>
        <taxon>Frankliniella</taxon>
    </lineage>
</organism>